<sequence>MAEPLVIIKGLVKQFPVRGGVLQRQIGTVDAVAGVDLTIQRGETVGLVGESGCGKTTLGRTLVRLLEPTSGTITFDGQDITHLKGAELKPFRKRAQIVFQDPYSSLDPRTQVGNSISEGLRLHGVGNKGERRERVKEMLEVVGLQGSHAGRYPHEFSGGQRQRIGLARALILKPDLVVADEPVSALDVSVQAQVLNLLKELQSELDLTVLFIAHNLAVVEHVSDRVAVMYLGRIAEITTRDLLYKYPLHPYTEALLSAIPIPDPDRPRHRQILQGEVPSPIDPPLGCFFHPRCPIAEKGLCDVEVPELLPGEDGNSNHLAACHLRTGAAAKRGAV</sequence>
<dbReference type="SMART" id="SM00382">
    <property type="entry name" value="AAA"/>
    <property type="match status" value="1"/>
</dbReference>
<dbReference type="CDD" id="cd03257">
    <property type="entry name" value="ABC_NikE_OppD_transporters"/>
    <property type="match status" value="1"/>
</dbReference>
<dbReference type="GO" id="GO:0016887">
    <property type="term" value="F:ATP hydrolysis activity"/>
    <property type="evidence" value="ECO:0007669"/>
    <property type="project" value="InterPro"/>
</dbReference>
<evidence type="ECO:0000259" key="5">
    <source>
        <dbReference type="PROSITE" id="PS50893"/>
    </source>
</evidence>
<dbReference type="Gene3D" id="3.40.50.300">
    <property type="entry name" value="P-loop containing nucleotide triphosphate hydrolases"/>
    <property type="match status" value="1"/>
</dbReference>
<dbReference type="Pfam" id="PF00005">
    <property type="entry name" value="ABC_tran"/>
    <property type="match status" value="1"/>
</dbReference>
<dbReference type="InterPro" id="IPR003439">
    <property type="entry name" value="ABC_transporter-like_ATP-bd"/>
</dbReference>
<dbReference type="GO" id="GO:0055085">
    <property type="term" value="P:transmembrane transport"/>
    <property type="evidence" value="ECO:0007669"/>
    <property type="project" value="UniProtKB-ARBA"/>
</dbReference>
<dbReference type="InterPro" id="IPR017871">
    <property type="entry name" value="ABC_transporter-like_CS"/>
</dbReference>
<keyword evidence="3" id="KW-0547">Nucleotide-binding</keyword>
<evidence type="ECO:0000256" key="3">
    <source>
        <dbReference type="ARBA" id="ARBA00022741"/>
    </source>
</evidence>
<dbReference type="FunFam" id="3.40.50.300:FF:000016">
    <property type="entry name" value="Oligopeptide ABC transporter ATP-binding component"/>
    <property type="match status" value="1"/>
</dbReference>
<proteinExistence type="inferred from homology"/>
<dbReference type="Pfam" id="PF08352">
    <property type="entry name" value="oligo_HPY"/>
    <property type="match status" value="1"/>
</dbReference>
<evidence type="ECO:0000313" key="6">
    <source>
        <dbReference type="EMBL" id="VAW05224.1"/>
    </source>
</evidence>
<evidence type="ECO:0000256" key="1">
    <source>
        <dbReference type="ARBA" id="ARBA00005417"/>
    </source>
</evidence>
<keyword evidence="2" id="KW-0813">Transport</keyword>
<organism evidence="6">
    <name type="scientific">hydrothermal vent metagenome</name>
    <dbReference type="NCBI Taxonomy" id="652676"/>
    <lineage>
        <taxon>unclassified sequences</taxon>
        <taxon>metagenomes</taxon>
        <taxon>ecological metagenomes</taxon>
    </lineage>
</organism>
<dbReference type="PANTHER" id="PTHR43776:SF7">
    <property type="entry name" value="D,D-DIPEPTIDE TRANSPORT ATP-BINDING PROTEIN DDPF-RELATED"/>
    <property type="match status" value="1"/>
</dbReference>
<dbReference type="SUPFAM" id="SSF52540">
    <property type="entry name" value="P-loop containing nucleoside triphosphate hydrolases"/>
    <property type="match status" value="1"/>
</dbReference>
<dbReference type="NCBIfam" id="TIGR01727">
    <property type="entry name" value="oligo_HPY"/>
    <property type="match status" value="1"/>
</dbReference>
<accession>A0A3B0T8V1</accession>
<protein>
    <submittedName>
        <fullName evidence="6">Oligopeptide transport ATP-binding protein OppF (TC 3.A.1.5.1)</fullName>
    </submittedName>
</protein>
<dbReference type="AlphaFoldDB" id="A0A3B0T8V1"/>
<name>A0A3B0T8V1_9ZZZZ</name>
<reference evidence="6" key="1">
    <citation type="submission" date="2018-06" db="EMBL/GenBank/DDBJ databases">
        <authorList>
            <person name="Zhirakovskaya E."/>
        </authorList>
    </citation>
    <scope>NUCLEOTIDE SEQUENCE</scope>
</reference>
<comment type="similarity">
    <text evidence="1">Belongs to the ABC transporter superfamily.</text>
</comment>
<dbReference type="InterPro" id="IPR003593">
    <property type="entry name" value="AAA+_ATPase"/>
</dbReference>
<gene>
    <name evidence="6" type="ORF">MNBD_ACTINO01-357</name>
</gene>
<dbReference type="PANTHER" id="PTHR43776">
    <property type="entry name" value="TRANSPORT ATP-BINDING PROTEIN"/>
    <property type="match status" value="1"/>
</dbReference>
<keyword evidence="4 6" id="KW-0067">ATP-binding</keyword>
<dbReference type="InterPro" id="IPR050319">
    <property type="entry name" value="ABC_transp_ATP-bind"/>
</dbReference>
<dbReference type="PROSITE" id="PS00211">
    <property type="entry name" value="ABC_TRANSPORTER_1"/>
    <property type="match status" value="1"/>
</dbReference>
<feature type="domain" description="ABC transporter" evidence="5">
    <location>
        <begin position="17"/>
        <end position="256"/>
    </location>
</feature>
<dbReference type="InterPro" id="IPR013563">
    <property type="entry name" value="Oligopep_ABC_C"/>
</dbReference>
<evidence type="ECO:0000256" key="2">
    <source>
        <dbReference type="ARBA" id="ARBA00022448"/>
    </source>
</evidence>
<dbReference type="EMBL" id="UOEI01000422">
    <property type="protein sequence ID" value="VAW05224.1"/>
    <property type="molecule type" value="Genomic_DNA"/>
</dbReference>
<dbReference type="GO" id="GO:0015833">
    <property type="term" value="P:peptide transport"/>
    <property type="evidence" value="ECO:0007669"/>
    <property type="project" value="InterPro"/>
</dbReference>
<evidence type="ECO:0000256" key="4">
    <source>
        <dbReference type="ARBA" id="ARBA00022840"/>
    </source>
</evidence>
<dbReference type="PROSITE" id="PS50893">
    <property type="entry name" value="ABC_TRANSPORTER_2"/>
    <property type="match status" value="1"/>
</dbReference>
<dbReference type="InterPro" id="IPR027417">
    <property type="entry name" value="P-loop_NTPase"/>
</dbReference>
<dbReference type="GO" id="GO:0005524">
    <property type="term" value="F:ATP binding"/>
    <property type="evidence" value="ECO:0007669"/>
    <property type="project" value="UniProtKB-KW"/>
</dbReference>